<organism evidence="3 4">
    <name type="scientific">Nyssa sinensis</name>
    <dbReference type="NCBI Taxonomy" id="561372"/>
    <lineage>
        <taxon>Eukaryota</taxon>
        <taxon>Viridiplantae</taxon>
        <taxon>Streptophyta</taxon>
        <taxon>Embryophyta</taxon>
        <taxon>Tracheophyta</taxon>
        <taxon>Spermatophyta</taxon>
        <taxon>Magnoliopsida</taxon>
        <taxon>eudicotyledons</taxon>
        <taxon>Gunneridae</taxon>
        <taxon>Pentapetalae</taxon>
        <taxon>asterids</taxon>
        <taxon>Cornales</taxon>
        <taxon>Nyssaceae</taxon>
        <taxon>Nyssa</taxon>
    </lineage>
</organism>
<dbReference type="Proteomes" id="UP000325577">
    <property type="component" value="Linkage Group LG3"/>
</dbReference>
<feature type="domain" description="Aminotransferase-like plant mobile" evidence="2">
    <location>
        <begin position="100"/>
        <end position="409"/>
    </location>
</feature>
<name>A0A5J5A9R9_9ASTE</name>
<evidence type="ECO:0000259" key="2">
    <source>
        <dbReference type="Pfam" id="PF10536"/>
    </source>
</evidence>
<dbReference type="GO" id="GO:0010073">
    <property type="term" value="P:meristem maintenance"/>
    <property type="evidence" value="ECO:0007669"/>
    <property type="project" value="InterPro"/>
</dbReference>
<dbReference type="EMBL" id="CM018046">
    <property type="protein sequence ID" value="KAA8526964.1"/>
    <property type="molecule type" value="Genomic_DNA"/>
</dbReference>
<evidence type="ECO:0000313" key="4">
    <source>
        <dbReference type="Proteomes" id="UP000325577"/>
    </source>
</evidence>
<feature type="compositionally biased region" description="Basic and acidic residues" evidence="1">
    <location>
        <begin position="825"/>
        <end position="834"/>
    </location>
</feature>
<dbReference type="InterPro" id="IPR019557">
    <property type="entry name" value="AminoTfrase-like_pln_mobile"/>
</dbReference>
<feature type="domain" description="Aminotransferase-like plant mobile" evidence="2">
    <location>
        <begin position="996"/>
        <end position="1174"/>
    </location>
</feature>
<feature type="region of interest" description="Disordered" evidence="1">
    <location>
        <begin position="1249"/>
        <end position="1271"/>
    </location>
</feature>
<feature type="region of interest" description="Disordered" evidence="1">
    <location>
        <begin position="734"/>
        <end position="765"/>
    </location>
</feature>
<protein>
    <recommendedName>
        <fullName evidence="2">Aminotransferase-like plant mobile domain-containing protein</fullName>
    </recommendedName>
</protein>
<accession>A0A5J5A9R9</accession>
<proteinExistence type="predicted"/>
<dbReference type="PANTHER" id="PTHR46033:SF83">
    <property type="entry name" value="PROTEIN MAINTENANCE OF MERISTEMS-LIKE"/>
    <property type="match status" value="1"/>
</dbReference>
<feature type="compositionally biased region" description="Polar residues" evidence="1">
    <location>
        <begin position="1260"/>
        <end position="1271"/>
    </location>
</feature>
<dbReference type="Pfam" id="PF10536">
    <property type="entry name" value="PMD"/>
    <property type="match status" value="2"/>
</dbReference>
<keyword evidence="4" id="KW-1185">Reference proteome</keyword>
<feature type="region of interest" description="Disordered" evidence="1">
    <location>
        <begin position="534"/>
        <end position="557"/>
    </location>
</feature>
<dbReference type="PANTHER" id="PTHR46033">
    <property type="entry name" value="PROTEIN MAIN-LIKE 2"/>
    <property type="match status" value="1"/>
</dbReference>
<gene>
    <name evidence="3" type="ORF">F0562_008807</name>
</gene>
<feature type="compositionally biased region" description="Polar residues" evidence="1">
    <location>
        <begin position="546"/>
        <end position="557"/>
    </location>
</feature>
<dbReference type="InterPro" id="IPR044824">
    <property type="entry name" value="MAIN-like"/>
</dbReference>
<feature type="region of interest" description="Disordered" evidence="1">
    <location>
        <begin position="491"/>
        <end position="511"/>
    </location>
</feature>
<evidence type="ECO:0000256" key="1">
    <source>
        <dbReference type="SAM" id="MobiDB-lite"/>
    </source>
</evidence>
<reference evidence="3 4" key="1">
    <citation type="submission" date="2019-09" db="EMBL/GenBank/DDBJ databases">
        <title>A chromosome-level genome assembly of the Chinese tupelo Nyssa sinensis.</title>
        <authorList>
            <person name="Yang X."/>
            <person name="Kang M."/>
            <person name="Yang Y."/>
            <person name="Xiong H."/>
            <person name="Wang M."/>
            <person name="Zhang Z."/>
            <person name="Wang Z."/>
            <person name="Wu H."/>
            <person name="Ma T."/>
            <person name="Liu J."/>
            <person name="Xi Z."/>
        </authorList>
    </citation>
    <scope>NUCLEOTIDE SEQUENCE [LARGE SCALE GENOMIC DNA]</scope>
    <source>
        <strain evidence="3">J267</strain>
        <tissue evidence="3">Leaf</tissue>
    </source>
</reference>
<dbReference type="OrthoDB" id="1572276at2759"/>
<sequence>MAHEEERTTLIYEARVEKIVSPKGGKSTVRIARFLKPLAKNVNEAVVIPNTPLLSEIFSHNLQQWPSKVLFRGWKLPQKKWKEWVDRLAEKYGIIWNQAGICDAIMSSIYEVRCNQELVLGLSEFWCPETNTFMFPWGEATITLEDVMILGGFPVLGEPVTSSPLTVEFIKIEEEMNKQRMEMSRSKARKAGHPGWLKHFMEEEGEFEHVAFLSLWLSRYVFPSFAEETIGKHVFPIAARLSQGIQVALAPAVLASLYKDLRFLREQAISSSGSIIVSAPFQLVQLWAFERFPLTGPNSPNSLEPGEPRVALWHKLNSKINVPLVRSALRLQENFKWRPYAINLKNWRHTSYYKESQQLVFDNSSLDDELRSFLRCLQASELVGIGCKEKYLPQRVAMQFGMDQDLAGDNSGFNLISENTKFFVPPRSFEPGVSLRYFSWWKKSMSARRDAVNDVLVQKGIVKKSKTSPSVQAKINEEDCQASVESRSLKKPCTISQASTKSDGKGSPASLENSVIRANGASRAAIKPTLSASAHAKNCEDGSHAADSSRTLKSPQKLSQRNVFLPLVELSMKTVENQLSKPEENPQGKATIRSTNGVAKEMERKVDSGNGPNEVYRELKRMAFDVFVQKGIVKKSKTSPSVKAKINEEDCQASVESGSLKRPCTPSQASTKSVGKGSLALVVPDLSSKIKMEIIRDWSDEYHSLENSVLRAGGASRTTMKPKMSASVQAKNCEDDSHAAVSSRTLKSPKKLSSKSNIEEGHASVTHEFSSKITYQDSSDDGIVPAKHVSPTCGTVNENCRKRKSVSKTEENPQGKATIRSTNRVAKEGERKVDSGNGPNEVSRRAKRMASDSANDPLDSVSLSEWIKLRKGGTEPVKDVEEERKEAGGSFNNPIDVDCCIETFKRRSQKLWTRSRREGSEARGTVGENLGKAHKDCRPRNAPYTTHYAWMDHFMESGGRFEHEAFLALWLSRYIFPRKDDTVGRNGECEGDGFTVTLWAPFQLVQLWAWERFPSLRPNPNFIRCGEPISARWQRLKKLKVENVGMALDSAMECFQWRPYAILVVNNWMISKFYRENEDWVLVDSDMDKELESFARCLRVCELVGLDCIEQYLPHRVAMQFGMDQDLPGYVTRCNETPEIAWRNYNRPITDAKIYMPPRLFESDVTTRYSKWWRQWMLAREDGIRGIVRQQRSKTCKRLPWVFGGKEENSHALFPHFPSKHIEVEVEEDKLTIAEMLRLDNKCNSFGDRPAGDNKPLPDTSCQISSPSAADSANARNMVSLMKPVDISMQHQTLMGRPMRDMEDVHGSKLWSLSVSMNNSEGESCSHCVLKIPGLELEARINKLEKLVAGLKAAKFGYRIEEKSSKEDLTDS</sequence>
<evidence type="ECO:0000313" key="3">
    <source>
        <dbReference type="EMBL" id="KAA8526964.1"/>
    </source>
</evidence>
<feature type="region of interest" description="Disordered" evidence="1">
    <location>
        <begin position="800"/>
        <end position="858"/>
    </location>
</feature>